<feature type="compositionally biased region" description="Basic residues" evidence="1">
    <location>
        <begin position="124"/>
        <end position="136"/>
    </location>
</feature>
<organism evidence="2 3">
    <name type="scientific">Pseudobutyrivibrio ruminis</name>
    <dbReference type="NCBI Taxonomy" id="46206"/>
    <lineage>
        <taxon>Bacteria</taxon>
        <taxon>Bacillati</taxon>
        <taxon>Bacillota</taxon>
        <taxon>Clostridia</taxon>
        <taxon>Lachnospirales</taxon>
        <taxon>Lachnospiraceae</taxon>
        <taxon>Pseudobutyrivibrio</taxon>
    </lineage>
</organism>
<feature type="compositionally biased region" description="Low complexity" evidence="1">
    <location>
        <begin position="111"/>
        <end position="123"/>
    </location>
</feature>
<name>A0A2G3DVH7_9FIRM</name>
<feature type="compositionally biased region" description="Polar residues" evidence="1">
    <location>
        <begin position="173"/>
        <end position="234"/>
    </location>
</feature>
<feature type="region of interest" description="Disordered" evidence="1">
    <location>
        <begin position="1"/>
        <end position="35"/>
    </location>
</feature>
<evidence type="ECO:0000256" key="1">
    <source>
        <dbReference type="SAM" id="MobiDB-lite"/>
    </source>
</evidence>
<accession>A0A2G3DVH7</accession>
<evidence type="ECO:0000313" key="2">
    <source>
        <dbReference type="EMBL" id="PHU34951.1"/>
    </source>
</evidence>
<feature type="region of interest" description="Disordered" evidence="1">
    <location>
        <begin position="96"/>
        <end position="234"/>
    </location>
</feature>
<gene>
    <name evidence="2" type="ORF">CSX01_06340</name>
</gene>
<dbReference type="RefSeq" id="WP_099391811.1">
    <property type="nucleotide sequence ID" value="NZ_PDYF01000011.1"/>
</dbReference>
<proteinExistence type="predicted"/>
<reference evidence="2 3" key="1">
    <citation type="submission" date="2017-10" db="EMBL/GenBank/DDBJ databases">
        <title>Resolving the taxonomy of Roseburia spp., Eubacterium rectale and Agathobacter spp. through phylogenomic analysis.</title>
        <authorList>
            <person name="Sheridan P.O."/>
            <person name="Walker A.W."/>
            <person name="Duncan S.H."/>
            <person name="Scott K.P."/>
            <person name="Toole P.W.O."/>
            <person name="Luis P."/>
            <person name="Flint H.J."/>
        </authorList>
    </citation>
    <scope>NUCLEOTIDE SEQUENCE [LARGE SCALE GENOMIC DNA]</scope>
    <source>
        <strain evidence="2 3">JK626</strain>
    </source>
</reference>
<dbReference type="AlphaFoldDB" id="A0A2G3DVH7"/>
<feature type="compositionally biased region" description="Polar residues" evidence="1">
    <location>
        <begin position="1"/>
        <end position="31"/>
    </location>
</feature>
<protein>
    <submittedName>
        <fullName evidence="2">Uncharacterized protein</fullName>
    </submittedName>
</protein>
<sequence length="234" mass="26505">MGQAFSNLFNRKNYSTPNNNQTPENITQNSAEETKHQNLHAEVNEPQQPLYSGPGAELERNRTVYINRRNGAQDAVFLPNNLSGVNRINTYNRTRTVSEGSSVRLRPIPERNNNVNAQNNQRNQRNRPAGHGHARTRTITSAADIMETPVQNQTTTNTQGSLDPRTVTPPNSPLSQSESRRFTINNSTSNTQEHYTQIDANNRQRNRTPSIQRDDSQQGNTQRQKNTQRSGKKM</sequence>
<dbReference type="Proteomes" id="UP000225889">
    <property type="component" value="Unassembled WGS sequence"/>
</dbReference>
<reference evidence="2 3" key="2">
    <citation type="submission" date="2017-10" db="EMBL/GenBank/DDBJ databases">
        <authorList>
            <person name="Banno H."/>
            <person name="Chua N.-H."/>
        </authorList>
    </citation>
    <scope>NUCLEOTIDE SEQUENCE [LARGE SCALE GENOMIC DNA]</scope>
    <source>
        <strain evidence="2 3">JK626</strain>
    </source>
</reference>
<dbReference type="EMBL" id="PDYF01000011">
    <property type="protein sequence ID" value="PHU34951.1"/>
    <property type="molecule type" value="Genomic_DNA"/>
</dbReference>
<evidence type="ECO:0000313" key="3">
    <source>
        <dbReference type="Proteomes" id="UP000225889"/>
    </source>
</evidence>
<comment type="caution">
    <text evidence="2">The sequence shown here is derived from an EMBL/GenBank/DDBJ whole genome shotgun (WGS) entry which is preliminary data.</text>
</comment>